<feature type="transmembrane region" description="Helical" evidence="7">
    <location>
        <begin position="398"/>
        <end position="416"/>
    </location>
</feature>
<comment type="similarity">
    <text evidence="2">Belongs to the ABC-4 integral membrane protein family. LolC/E subfamily.</text>
</comment>
<dbReference type="RefSeq" id="WP_243646502.1">
    <property type="nucleotide sequence ID" value="NZ_DAIPFN010000031.1"/>
</dbReference>
<evidence type="ECO:0000313" key="13">
    <source>
        <dbReference type="Proteomes" id="UP000315577"/>
    </source>
</evidence>
<proteinExistence type="inferred from homology"/>
<keyword evidence="3" id="KW-1003">Cell membrane</keyword>
<feature type="transmembrane region" description="Helical" evidence="7">
    <location>
        <begin position="348"/>
        <end position="378"/>
    </location>
</feature>
<evidence type="ECO:0000259" key="8">
    <source>
        <dbReference type="Pfam" id="PF02687"/>
    </source>
</evidence>
<evidence type="ECO:0000313" key="11">
    <source>
        <dbReference type="EMBL" id="TSE23682.1"/>
    </source>
</evidence>
<evidence type="ECO:0000256" key="7">
    <source>
        <dbReference type="SAM" id="Phobius"/>
    </source>
</evidence>
<dbReference type="AlphaFoldDB" id="A0A4R3LEG5"/>
<feature type="transmembrane region" description="Helical" evidence="7">
    <location>
        <begin position="49"/>
        <end position="69"/>
    </location>
</feature>
<accession>A0A4R3LEG5</accession>
<dbReference type="Pfam" id="PF12704">
    <property type="entry name" value="MacB_PCD"/>
    <property type="match status" value="1"/>
</dbReference>
<evidence type="ECO:0000256" key="5">
    <source>
        <dbReference type="ARBA" id="ARBA00022989"/>
    </source>
</evidence>
<dbReference type="EMBL" id="VJNC01000002">
    <property type="protein sequence ID" value="TSE23682.1"/>
    <property type="molecule type" value="Genomic_DNA"/>
</dbReference>
<feature type="domain" description="MacB-like periplasmic core" evidence="9">
    <location>
        <begin position="48"/>
        <end position="276"/>
    </location>
</feature>
<dbReference type="GO" id="GO:0044874">
    <property type="term" value="P:lipoprotein localization to outer membrane"/>
    <property type="evidence" value="ECO:0007669"/>
    <property type="project" value="TreeGrafter"/>
</dbReference>
<evidence type="ECO:0000259" key="9">
    <source>
        <dbReference type="Pfam" id="PF12704"/>
    </source>
</evidence>
<feature type="domain" description="ABC3 transporter permease C-terminal" evidence="8">
    <location>
        <begin position="308"/>
        <end position="426"/>
    </location>
</feature>
<dbReference type="PANTHER" id="PTHR30489:SF0">
    <property type="entry name" value="LIPOPROTEIN-RELEASING SYSTEM TRANSMEMBRANE PROTEIN LOLE"/>
    <property type="match status" value="1"/>
</dbReference>
<keyword evidence="4 7" id="KW-0812">Transmembrane</keyword>
<dbReference type="EMBL" id="SMAH01000007">
    <property type="protein sequence ID" value="TCS97820.1"/>
    <property type="molecule type" value="Genomic_DNA"/>
</dbReference>
<keyword evidence="5 7" id="KW-1133">Transmembrane helix</keyword>
<dbReference type="Proteomes" id="UP000315577">
    <property type="component" value="Unassembled WGS sequence"/>
</dbReference>
<reference evidence="10 12" key="1">
    <citation type="submission" date="2019-03" db="EMBL/GenBank/DDBJ databases">
        <title>Genomic Encyclopedia of Type Strains, Phase IV (KMG-IV): sequencing the most valuable type-strain genomes for metagenomic binning, comparative biology and taxonomic classification.</title>
        <authorList>
            <person name="Goeker M."/>
        </authorList>
    </citation>
    <scope>NUCLEOTIDE SEQUENCE [LARGE SCALE GENOMIC DNA]</scope>
    <source>
        <strain evidence="10 12">DSM 12034</strain>
    </source>
</reference>
<evidence type="ECO:0000313" key="10">
    <source>
        <dbReference type="EMBL" id="TCS97820.1"/>
    </source>
</evidence>
<evidence type="ECO:0000256" key="6">
    <source>
        <dbReference type="ARBA" id="ARBA00023136"/>
    </source>
</evidence>
<dbReference type="Pfam" id="PF02687">
    <property type="entry name" value="FtsX"/>
    <property type="match status" value="1"/>
</dbReference>
<reference evidence="11 13" key="2">
    <citation type="submission" date="2019-07" db="EMBL/GenBank/DDBJ databases">
        <title>Tepidimonas ignava SPS-1037 draft genome.</title>
        <authorList>
            <person name="Da Costa M.S."/>
            <person name="Froufe H.J.C."/>
            <person name="Egas C."/>
            <person name="Albuquerque L."/>
        </authorList>
    </citation>
    <scope>NUCLEOTIDE SEQUENCE [LARGE SCALE GENOMIC DNA]</scope>
    <source>
        <strain evidence="11 13">SPS-1037</strain>
    </source>
</reference>
<dbReference type="InterPro" id="IPR025857">
    <property type="entry name" value="MacB_PCD"/>
</dbReference>
<evidence type="ECO:0000313" key="12">
    <source>
        <dbReference type="Proteomes" id="UP000295536"/>
    </source>
</evidence>
<sequence>MRWGAEVGAMGARWRMRGARAALSPWARRLPFELLVALRFLREGRMQSALILAGVTGGVAVIVFLTQLINQLQDSIIDRVLGSQAHVVIRPPEEVNRPIVAEATVAARVQPREQRLRSVDQWERVAQLAAATPGVLAVSPVASGPAFAVRGAGNKSVAIIGMVPDAYSRVVRIDDKMVRGRFQVSGSEAIIGTELAADLGVSVGDKLRLQAANGRGEVVTVTGLFDIGNRDLNRRWVFVPLKLAQTLLDVPGGVTNLDLTVNDLFRADAVAAELRAATGLTVDSWMQTNASLLTALSNQTVSNNLIRSFVVIIVALGISSVLVVSVVQKQREIGILRAMGAGRRQIMAVFLLQGGIVGLVGSTLGAALAYALLVVFSHVFKNPGDGGPLFNAELDPRLVLLAALVACVVGLLAALIPARRAARMDPVQAIRS</sequence>
<evidence type="ECO:0000256" key="2">
    <source>
        <dbReference type="ARBA" id="ARBA00005236"/>
    </source>
</evidence>
<gene>
    <name evidence="11" type="primary">lolC</name>
    <name evidence="10" type="ORF">EDC36_10727</name>
    <name evidence="11" type="ORF">Tigna_00376</name>
</gene>
<name>A0A4R3LEG5_9BURK</name>
<evidence type="ECO:0000256" key="3">
    <source>
        <dbReference type="ARBA" id="ARBA00022475"/>
    </source>
</evidence>
<dbReference type="InterPro" id="IPR003838">
    <property type="entry name" value="ABC3_permease_C"/>
</dbReference>
<evidence type="ECO:0000256" key="4">
    <source>
        <dbReference type="ARBA" id="ARBA00022692"/>
    </source>
</evidence>
<feature type="transmembrane region" description="Helical" evidence="7">
    <location>
        <begin position="305"/>
        <end position="327"/>
    </location>
</feature>
<dbReference type="InterPro" id="IPR051447">
    <property type="entry name" value="Lipoprotein-release_system"/>
</dbReference>
<dbReference type="Proteomes" id="UP000295536">
    <property type="component" value="Unassembled WGS sequence"/>
</dbReference>
<comment type="subcellular location">
    <subcellularLocation>
        <location evidence="1">Cell membrane</location>
        <topology evidence="1">Multi-pass membrane protein</topology>
    </subcellularLocation>
</comment>
<protein>
    <submittedName>
        <fullName evidence="10">Lipoprotein-releasing system permease protein</fullName>
    </submittedName>
    <submittedName>
        <fullName evidence="11">Lipoprotein-releasing system transmembrane protein LolC</fullName>
    </submittedName>
</protein>
<dbReference type="GO" id="GO:0098797">
    <property type="term" value="C:plasma membrane protein complex"/>
    <property type="evidence" value="ECO:0007669"/>
    <property type="project" value="TreeGrafter"/>
</dbReference>
<comment type="caution">
    <text evidence="10">The sequence shown here is derived from an EMBL/GenBank/DDBJ whole genome shotgun (WGS) entry which is preliminary data.</text>
</comment>
<evidence type="ECO:0000256" key="1">
    <source>
        <dbReference type="ARBA" id="ARBA00004651"/>
    </source>
</evidence>
<keyword evidence="13" id="KW-1185">Reference proteome</keyword>
<dbReference type="PANTHER" id="PTHR30489">
    <property type="entry name" value="LIPOPROTEIN-RELEASING SYSTEM TRANSMEMBRANE PROTEIN LOLE"/>
    <property type="match status" value="1"/>
</dbReference>
<organism evidence="10 12">
    <name type="scientific">Tepidimonas ignava</name>
    <dbReference type="NCBI Taxonomy" id="114249"/>
    <lineage>
        <taxon>Bacteria</taxon>
        <taxon>Pseudomonadati</taxon>
        <taxon>Pseudomonadota</taxon>
        <taxon>Betaproteobacteria</taxon>
        <taxon>Burkholderiales</taxon>
        <taxon>Tepidimonas</taxon>
    </lineage>
</organism>
<keyword evidence="6 7" id="KW-0472">Membrane</keyword>
<keyword evidence="10" id="KW-0449">Lipoprotein</keyword>